<dbReference type="RefSeq" id="XP_034256228.1">
    <property type="nucleotide sequence ID" value="XM_034400337.1"/>
</dbReference>
<organism evidence="2">
    <name type="scientific">Thrips palmi</name>
    <name type="common">Melon thrips</name>
    <dbReference type="NCBI Taxonomy" id="161013"/>
    <lineage>
        <taxon>Eukaryota</taxon>
        <taxon>Metazoa</taxon>
        <taxon>Ecdysozoa</taxon>
        <taxon>Arthropoda</taxon>
        <taxon>Hexapoda</taxon>
        <taxon>Insecta</taxon>
        <taxon>Pterygota</taxon>
        <taxon>Neoptera</taxon>
        <taxon>Paraneoptera</taxon>
        <taxon>Thysanoptera</taxon>
        <taxon>Terebrantia</taxon>
        <taxon>Thripoidea</taxon>
        <taxon>Thripidae</taxon>
        <taxon>Thrips</taxon>
    </lineage>
</organism>
<evidence type="ECO:0000313" key="3">
    <source>
        <dbReference type="RefSeq" id="XP_034256229.1"/>
    </source>
</evidence>
<reference evidence="2 3" key="1">
    <citation type="submission" date="2025-04" db="UniProtKB">
        <authorList>
            <consortium name="RefSeq"/>
        </authorList>
    </citation>
    <scope>IDENTIFICATION</scope>
    <source>
        <tissue evidence="2 3">Total insect</tissue>
    </source>
</reference>
<name>A0A6P9ADB7_THRPL</name>
<protein>
    <submittedName>
        <fullName evidence="2 3">Uncharacterized protein LOC117654137 isoform X1</fullName>
    </submittedName>
</protein>
<gene>
    <name evidence="2 3" type="primary">LOC117654137</name>
</gene>
<dbReference type="AlphaFoldDB" id="A0A6P9ADB7"/>
<sequence length="408" mass="47347">MALPVRPCDAASPSLGMDDSVYSVSAVDAAKREWSEYLRRRREERYHHFNTARVVLRRRFAEKELPSPKFSGTLTDRERARYEAEIKFFDCSQHESVEYLLSRIVYQRYRFKAQEKRARYLDLFEVPARRLIAAERLFQQKLIMLSEANNILVGLHVGSSSDRDSLFGPVENCRVYHARDVPPIAELSHLHCTNVNGMYLEHSDCQVSHRSELVQVNAYTDRLECKNTLQPNRLGRKYVRCLGSYRDPVKGIVTQLEDILQNDLNGNQSELVKIFREFCSSHCVLNESVRSMSRTKKESLINICCLILECEQSQWQSALFLEGDEWKIGMPVSFARLIRLFEGGHITLKDLFLKYPVYSFINLIDNFAQIRAICEEIDTLYQTVFTDARLNVVDQALEDLSFLYGGQR</sequence>
<dbReference type="Proteomes" id="UP000515158">
    <property type="component" value="Unplaced"/>
</dbReference>
<accession>A0A6P9ADB7</accession>
<dbReference type="RefSeq" id="XP_034256229.1">
    <property type="nucleotide sequence ID" value="XM_034400338.1"/>
</dbReference>
<dbReference type="GeneID" id="117654137"/>
<proteinExistence type="predicted"/>
<evidence type="ECO:0000313" key="1">
    <source>
        <dbReference type="Proteomes" id="UP000515158"/>
    </source>
</evidence>
<evidence type="ECO:0000313" key="2">
    <source>
        <dbReference type="RefSeq" id="XP_034256228.1"/>
    </source>
</evidence>
<dbReference type="KEGG" id="tpal:117654137"/>
<keyword evidence="1" id="KW-1185">Reference proteome</keyword>